<dbReference type="InterPro" id="IPR041489">
    <property type="entry name" value="PDZ_6"/>
</dbReference>
<evidence type="ECO:0000259" key="12">
    <source>
        <dbReference type="PROSITE" id="PS50106"/>
    </source>
</evidence>
<evidence type="ECO:0000256" key="11">
    <source>
        <dbReference type="RuleBase" id="RU362031"/>
    </source>
</evidence>
<dbReference type="GO" id="GO:0016020">
    <property type="term" value="C:membrane"/>
    <property type="evidence" value="ECO:0007669"/>
    <property type="project" value="UniProtKB-SubCell"/>
</dbReference>
<feature type="domain" description="PDZ" evidence="12">
    <location>
        <begin position="212"/>
        <end position="263"/>
    </location>
</feature>
<keyword evidence="9 11" id="KW-0482">Metalloprotease</keyword>
<dbReference type="NCBIfam" id="TIGR00054">
    <property type="entry name" value="RIP metalloprotease RseP"/>
    <property type="match status" value="1"/>
</dbReference>
<evidence type="ECO:0000256" key="8">
    <source>
        <dbReference type="ARBA" id="ARBA00022989"/>
    </source>
</evidence>
<dbReference type="CDD" id="cd23081">
    <property type="entry name" value="cpPDZ_EcRseP-like"/>
    <property type="match status" value="1"/>
</dbReference>
<dbReference type="CDD" id="cd06163">
    <property type="entry name" value="S2P-M50_PDZ_RseP-like"/>
    <property type="match status" value="2"/>
</dbReference>
<evidence type="ECO:0000256" key="1">
    <source>
        <dbReference type="ARBA" id="ARBA00001947"/>
    </source>
</evidence>
<dbReference type="GO" id="GO:0006508">
    <property type="term" value="P:proteolysis"/>
    <property type="evidence" value="ECO:0007669"/>
    <property type="project" value="UniProtKB-KW"/>
</dbReference>
<evidence type="ECO:0000256" key="7">
    <source>
        <dbReference type="ARBA" id="ARBA00022833"/>
    </source>
</evidence>
<dbReference type="Proteomes" id="UP000571084">
    <property type="component" value="Unassembled WGS sequence"/>
</dbReference>
<comment type="caution">
    <text evidence="13">The sequence shown here is derived from an EMBL/GenBank/DDBJ whole genome shotgun (WGS) entry which is preliminary data.</text>
</comment>
<keyword evidence="4 13" id="KW-0645">Protease</keyword>
<feature type="transmembrane region" description="Helical" evidence="11">
    <location>
        <begin position="102"/>
        <end position="124"/>
    </location>
</feature>
<dbReference type="InterPro" id="IPR008915">
    <property type="entry name" value="Peptidase_M50"/>
</dbReference>
<name>A0A840S0T8_9BURK</name>
<feature type="transmembrane region" description="Helical" evidence="11">
    <location>
        <begin position="433"/>
        <end position="454"/>
    </location>
</feature>
<proteinExistence type="inferred from homology"/>
<dbReference type="InterPro" id="IPR001478">
    <property type="entry name" value="PDZ"/>
</dbReference>
<comment type="similarity">
    <text evidence="3 11">Belongs to the peptidase M50B family.</text>
</comment>
<dbReference type="PANTHER" id="PTHR42837">
    <property type="entry name" value="REGULATOR OF SIGMA-E PROTEASE RSEP"/>
    <property type="match status" value="1"/>
</dbReference>
<comment type="cofactor">
    <cofactor evidence="1 11">
        <name>Zn(2+)</name>
        <dbReference type="ChEBI" id="CHEBI:29105"/>
    </cofactor>
</comment>
<protein>
    <recommendedName>
        <fullName evidence="11">Zinc metalloprotease</fullName>
        <ecNumber evidence="11">3.4.24.-</ecNumber>
    </recommendedName>
</protein>
<dbReference type="EC" id="3.4.24.-" evidence="11"/>
<dbReference type="PANTHER" id="PTHR42837:SF2">
    <property type="entry name" value="MEMBRANE METALLOPROTEASE ARASP2, CHLOROPLASTIC-RELATED"/>
    <property type="match status" value="1"/>
</dbReference>
<accession>A0A840S0T8</accession>
<dbReference type="PROSITE" id="PS50106">
    <property type="entry name" value="PDZ"/>
    <property type="match status" value="1"/>
</dbReference>
<dbReference type="EMBL" id="JACHHQ010000013">
    <property type="protein sequence ID" value="MBB5202331.1"/>
    <property type="molecule type" value="Genomic_DNA"/>
</dbReference>
<sequence length="455" mass="48895">MAFLQTIVAFLVALGSLVIIHELGHYSVARLCGVKVLRFSVGMGKVIFSRRFGPDQTEWAVSLLPLGGYVKMLDAREQDIATMSPADLKREFTHQSVWRRMAIVAAGPLANFLLAIVLFAGLYIHGIPEPTPKLRIVAEQSVAYKAGLRGGELVTAVNGKPIQIWSDLRWELMQAALEKGSVKLDVQHPDPGPSGGNILDTVSLPLDSITPKDLEGDFLAKLGIDLARPKAVLGKVMPDGPAMRAGLQQGDLITRINGTAVDDGLALVEKVRASPDKKMSIDGIRAGQAFHLEVTPQSQESKGVSFGLIKVEVPLTPEMIVASSTPLAALAKGAQKTWDSSVLTLKMLGKMLIGQVSWKNITGPITIADYAGQTARVGAISYLSFIAFISISLGVMNLLPIPVLDGGLLLYYSVEVLTGRPIPERFGEIAQRAGIGILMTLMAVAMFNDIVRLIF</sequence>
<evidence type="ECO:0000256" key="5">
    <source>
        <dbReference type="ARBA" id="ARBA00022692"/>
    </source>
</evidence>
<dbReference type="GO" id="GO:0004222">
    <property type="term" value="F:metalloendopeptidase activity"/>
    <property type="evidence" value="ECO:0007669"/>
    <property type="project" value="InterPro"/>
</dbReference>
<evidence type="ECO:0000256" key="6">
    <source>
        <dbReference type="ARBA" id="ARBA00022801"/>
    </source>
</evidence>
<dbReference type="GO" id="GO:0046872">
    <property type="term" value="F:metal ion binding"/>
    <property type="evidence" value="ECO:0007669"/>
    <property type="project" value="UniProtKB-KW"/>
</dbReference>
<feature type="transmembrane region" description="Helical" evidence="11">
    <location>
        <begin position="6"/>
        <end position="28"/>
    </location>
</feature>
<evidence type="ECO:0000313" key="13">
    <source>
        <dbReference type="EMBL" id="MBB5202331.1"/>
    </source>
</evidence>
<keyword evidence="8 11" id="KW-1133">Transmembrane helix</keyword>
<dbReference type="InterPro" id="IPR036034">
    <property type="entry name" value="PDZ_sf"/>
</dbReference>
<dbReference type="Pfam" id="PF17820">
    <property type="entry name" value="PDZ_6"/>
    <property type="match status" value="1"/>
</dbReference>
<dbReference type="Gene3D" id="2.30.42.10">
    <property type="match status" value="2"/>
</dbReference>
<dbReference type="SUPFAM" id="SSF50156">
    <property type="entry name" value="PDZ domain-like"/>
    <property type="match status" value="2"/>
</dbReference>
<dbReference type="RefSeq" id="WP_168057078.1">
    <property type="nucleotide sequence ID" value="NZ_JAAOZT010000014.1"/>
</dbReference>
<keyword evidence="6 11" id="KW-0378">Hydrolase</keyword>
<keyword evidence="14" id="KW-1185">Reference proteome</keyword>
<dbReference type="AlphaFoldDB" id="A0A840S0T8"/>
<evidence type="ECO:0000256" key="9">
    <source>
        <dbReference type="ARBA" id="ARBA00023049"/>
    </source>
</evidence>
<organism evidence="13 14">
    <name type="scientific">Glaciimonas immobilis</name>
    <dbReference type="NCBI Taxonomy" id="728004"/>
    <lineage>
        <taxon>Bacteria</taxon>
        <taxon>Pseudomonadati</taxon>
        <taxon>Pseudomonadota</taxon>
        <taxon>Betaproteobacteria</taxon>
        <taxon>Burkholderiales</taxon>
        <taxon>Oxalobacteraceae</taxon>
        <taxon>Glaciimonas</taxon>
    </lineage>
</organism>
<keyword evidence="5 11" id="KW-0812">Transmembrane</keyword>
<comment type="subcellular location">
    <subcellularLocation>
        <location evidence="2">Membrane</location>
        <topology evidence="2">Multi-pass membrane protein</topology>
    </subcellularLocation>
</comment>
<dbReference type="InterPro" id="IPR004387">
    <property type="entry name" value="Pept_M50_Zn"/>
</dbReference>
<dbReference type="SMART" id="SM00228">
    <property type="entry name" value="PDZ"/>
    <property type="match status" value="2"/>
</dbReference>
<dbReference type="Pfam" id="PF02163">
    <property type="entry name" value="Peptidase_M50"/>
    <property type="match status" value="1"/>
</dbReference>
<evidence type="ECO:0000256" key="3">
    <source>
        <dbReference type="ARBA" id="ARBA00007931"/>
    </source>
</evidence>
<evidence type="ECO:0000313" key="14">
    <source>
        <dbReference type="Proteomes" id="UP000571084"/>
    </source>
</evidence>
<evidence type="ECO:0000256" key="10">
    <source>
        <dbReference type="ARBA" id="ARBA00023136"/>
    </source>
</evidence>
<evidence type="ECO:0000256" key="4">
    <source>
        <dbReference type="ARBA" id="ARBA00022670"/>
    </source>
</evidence>
<feature type="transmembrane region" description="Helical" evidence="11">
    <location>
        <begin position="382"/>
        <end position="412"/>
    </location>
</feature>
<keyword evidence="11" id="KW-0479">Metal-binding</keyword>
<gene>
    <name evidence="13" type="ORF">HNR39_004195</name>
</gene>
<reference evidence="13 14" key="1">
    <citation type="submission" date="2020-08" db="EMBL/GenBank/DDBJ databases">
        <title>Genomic Encyclopedia of Type Strains, Phase IV (KMG-IV): sequencing the most valuable type-strain genomes for metagenomic binning, comparative biology and taxonomic classification.</title>
        <authorList>
            <person name="Goeker M."/>
        </authorList>
    </citation>
    <scope>NUCLEOTIDE SEQUENCE [LARGE SCALE GENOMIC DNA]</scope>
    <source>
        <strain evidence="13 14">DSM 23240</strain>
    </source>
</reference>
<keyword evidence="10 11" id="KW-0472">Membrane</keyword>
<evidence type="ECO:0000256" key="2">
    <source>
        <dbReference type="ARBA" id="ARBA00004141"/>
    </source>
</evidence>
<keyword evidence="7 11" id="KW-0862">Zinc</keyword>